<sequence>MTQGMTREPALAELDIEEVLERTPQRLLVLKEGDTFLVADTYGDVTGEADGLFHNDTRILSTFRLRFGGQKPSLLSGMVSQDNVFFTAHMTNHPLSPMESAATPKGVIHLERKRFLWAGRIFERISLFNYGDQPLQAPLTLQFAADFHDMFEVRGEKRLQRGQQHPSQVSERVVQLSYTGLDQLLRTVCIEFSEVPGQLDEKHAEFLVDIRERSSWTLHVEIGTDVAAEPGSIRYRTAAAAARRSMRARQRRGARLQSSARLFQAWLDKSRADLALLTTDLPTGPYPYAGIPWFSTPFGRDAIVTALQTLWLDPSLAYGVLAFLARHQAEQTSTFRDSEPGKIMHEMRKGEMAAVNELPFAQYYGGVDTTPLFIVLAGAYADRMGDVQTLDPFWPALEAAVRWIEHSSANDSGFLSYARGEASGLANQGWKDSHDSVFHQNGSTPEGPIALIEVQGYAYRAYLSMAKLAEWRGAADAASHWRQRAQELRTAVERHFWQDDLRFYALALDGTGRPCRVRASNAGHLLYVGLPCPERGQALVRQLLSSAFNSGWGIRTLPPEAVRFNPMSYHNGSVWPHDVVLCAAGMARYGEREGIVHLMSGLFEAATQFGMRLPELFCGFERASGEAPIAYPVACLPQAWAAGSVFMLLQACLGLRIDARRLTILVEQPRLPTEIDCLQVRHLHVGKQRVDLNFQRLGQRVVAFIEQQHGPQPVRLSVQF</sequence>
<gene>
    <name evidence="3" type="ORF">Achr_26060</name>
</gene>
<evidence type="ECO:0000259" key="1">
    <source>
        <dbReference type="Pfam" id="PF14742"/>
    </source>
</evidence>
<dbReference type="PANTHER" id="PTHR34987:SF2">
    <property type="entry name" value="B, PUTATIVE (AFU_ORTHOLOGUE AFUA_7G05040)-RELATED"/>
    <property type="match status" value="1"/>
</dbReference>
<dbReference type="InterPro" id="IPR012341">
    <property type="entry name" value="6hp_glycosidase-like_sf"/>
</dbReference>
<protein>
    <submittedName>
        <fullName evidence="3">Amylo-alpha-1,6-glucosidase</fullName>
    </submittedName>
</protein>
<name>A0A0C4WIH6_9GAMM</name>
<keyword evidence="4" id="KW-1185">Reference proteome</keyword>
<dbReference type="InterPro" id="IPR032856">
    <property type="entry name" value="GDE_N_bis"/>
</dbReference>
<organism evidence="3 4">
    <name type="scientific">Azotobacter chroococcum NCIMB 8003</name>
    <dbReference type="NCBI Taxonomy" id="1328314"/>
    <lineage>
        <taxon>Bacteria</taxon>
        <taxon>Pseudomonadati</taxon>
        <taxon>Pseudomonadota</taxon>
        <taxon>Gammaproteobacteria</taxon>
        <taxon>Pseudomonadales</taxon>
        <taxon>Pseudomonadaceae</taxon>
        <taxon>Azotobacter</taxon>
    </lineage>
</organism>
<evidence type="ECO:0000313" key="3">
    <source>
        <dbReference type="EMBL" id="AJE22033.1"/>
    </source>
</evidence>
<feature type="domain" description="Putative glycogen debranching enzyme N-terminal" evidence="1">
    <location>
        <begin position="30"/>
        <end position="220"/>
    </location>
</feature>
<dbReference type="RefSeq" id="WP_227028729.1">
    <property type="nucleotide sequence ID" value="NZ_CP010415.1"/>
</dbReference>
<proteinExistence type="predicted"/>
<evidence type="ECO:0000313" key="4">
    <source>
        <dbReference type="Proteomes" id="UP000068210"/>
    </source>
</evidence>
<dbReference type="PANTHER" id="PTHR34987">
    <property type="entry name" value="C, PUTATIVE (AFU_ORTHOLOGUE AFUA_3G02880)-RELATED"/>
    <property type="match status" value="1"/>
</dbReference>
<dbReference type="Pfam" id="PF14742">
    <property type="entry name" value="GDE_N_bis"/>
    <property type="match status" value="1"/>
</dbReference>
<dbReference type="InterPro" id="IPR008928">
    <property type="entry name" value="6-hairpin_glycosidase_sf"/>
</dbReference>
<dbReference type="InterPro" id="IPR054491">
    <property type="entry name" value="MGH1-like_GH"/>
</dbReference>
<dbReference type="Pfam" id="PF22422">
    <property type="entry name" value="MGH1-like_GH"/>
    <property type="match status" value="1"/>
</dbReference>
<dbReference type="Proteomes" id="UP000068210">
    <property type="component" value="Chromosome"/>
</dbReference>
<dbReference type="HOGENOM" id="CLU_019216_1_0_6"/>
<dbReference type="KEGG" id="acx:Achr_26060"/>
<dbReference type="GO" id="GO:0005975">
    <property type="term" value="P:carbohydrate metabolic process"/>
    <property type="evidence" value="ECO:0007669"/>
    <property type="project" value="InterPro"/>
</dbReference>
<accession>A0A0C4WIH6</accession>
<dbReference type="AlphaFoldDB" id="A0A0C4WIH6"/>
<reference evidence="3 4" key="1">
    <citation type="journal article" date="2015" name="PLoS ONE">
        <title>Azotobacter Genomes: The Genome of Azotobacter chroococcum NCIMB 8003 (ATCC 4412).</title>
        <authorList>
            <person name="Robson R.L."/>
            <person name="Jones R."/>
            <person name="Robson R.M."/>
            <person name="Schwartz A."/>
            <person name="Richardson T.H."/>
        </authorList>
    </citation>
    <scope>NUCLEOTIDE SEQUENCE [LARGE SCALE GENOMIC DNA]</scope>
    <source>
        <strain evidence="3 4">NCIMB 8003</strain>
    </source>
</reference>
<dbReference type="SUPFAM" id="SSF48208">
    <property type="entry name" value="Six-hairpin glycosidases"/>
    <property type="match status" value="1"/>
</dbReference>
<dbReference type="STRING" id="1328314.Achr_26060"/>
<dbReference type="Gene3D" id="1.50.10.10">
    <property type="match status" value="1"/>
</dbReference>
<feature type="domain" description="Mannosylglycerate hydrolase MGH1-like glycoside hydrolase" evidence="2">
    <location>
        <begin position="301"/>
        <end position="606"/>
    </location>
</feature>
<dbReference type="EMBL" id="CP010415">
    <property type="protein sequence ID" value="AJE22033.1"/>
    <property type="molecule type" value="Genomic_DNA"/>
</dbReference>
<evidence type="ECO:0000259" key="2">
    <source>
        <dbReference type="Pfam" id="PF22422"/>
    </source>
</evidence>